<evidence type="ECO:0000256" key="1">
    <source>
        <dbReference type="SAM" id="Phobius"/>
    </source>
</evidence>
<dbReference type="EMBL" id="CP037940">
    <property type="protein sequence ID" value="QBO35066.1"/>
    <property type="molecule type" value="Genomic_DNA"/>
</dbReference>
<organism evidence="2 3">
    <name type="scientific">Periweissella cryptocerci</name>
    <dbReference type="NCBI Taxonomy" id="2506420"/>
    <lineage>
        <taxon>Bacteria</taxon>
        <taxon>Bacillati</taxon>
        <taxon>Bacillota</taxon>
        <taxon>Bacilli</taxon>
        <taxon>Lactobacillales</taxon>
        <taxon>Lactobacillaceae</taxon>
        <taxon>Periweissella</taxon>
    </lineage>
</organism>
<keyword evidence="3" id="KW-1185">Reference proteome</keyword>
<dbReference type="KEGG" id="wei:EQG49_00665"/>
<evidence type="ECO:0000313" key="2">
    <source>
        <dbReference type="EMBL" id="QBO35066.1"/>
    </source>
</evidence>
<sequence>MRFKIGLSIMPILLEFGIISSFIATIIGVHAIKLLFYLGFGQFVYIALLLIMGFIINQTRGISKFGGDDKQWLTGLTHMWLLTLLMVISATIIH</sequence>
<keyword evidence="1" id="KW-0812">Transmembrane</keyword>
<protein>
    <submittedName>
        <fullName evidence="2">Uncharacterized protein</fullName>
    </submittedName>
</protein>
<evidence type="ECO:0000313" key="3">
    <source>
        <dbReference type="Proteomes" id="UP000292886"/>
    </source>
</evidence>
<dbReference type="RefSeq" id="WP_133362146.1">
    <property type="nucleotide sequence ID" value="NZ_CP037940.1"/>
</dbReference>
<dbReference type="Proteomes" id="UP000292886">
    <property type="component" value="Chromosome"/>
</dbReference>
<dbReference type="AlphaFoldDB" id="A0A4P6YR41"/>
<feature type="transmembrane region" description="Helical" evidence="1">
    <location>
        <begin position="35"/>
        <end position="56"/>
    </location>
</feature>
<keyword evidence="1" id="KW-1133">Transmembrane helix</keyword>
<feature type="transmembrane region" description="Helical" evidence="1">
    <location>
        <begin position="76"/>
        <end position="93"/>
    </location>
</feature>
<name>A0A4P6YR41_9LACO</name>
<reference evidence="3" key="1">
    <citation type="submission" date="2019-03" db="EMBL/GenBank/DDBJ databases">
        <title>Weissella sp. 26KH-42 Genome sequencing.</title>
        <authorList>
            <person name="Heo J."/>
            <person name="Kim S.-J."/>
            <person name="Kim J.-S."/>
            <person name="Hong S.-B."/>
            <person name="Kwon S.-W."/>
        </authorList>
    </citation>
    <scope>NUCLEOTIDE SEQUENCE [LARGE SCALE GENOMIC DNA]</scope>
    <source>
        <strain evidence="3">26KH-42</strain>
    </source>
</reference>
<proteinExistence type="predicted"/>
<gene>
    <name evidence="2" type="ORF">EQG49_00665</name>
</gene>
<feature type="transmembrane region" description="Helical" evidence="1">
    <location>
        <begin position="12"/>
        <end position="29"/>
    </location>
</feature>
<accession>A0A4P6YR41</accession>
<keyword evidence="1" id="KW-0472">Membrane</keyword>